<dbReference type="KEGG" id="broo:brsh051_11250"/>
<gene>
    <name evidence="4" type="ORF">brsh051_11250</name>
</gene>
<dbReference type="SUPFAM" id="SSF56747">
    <property type="entry name" value="Prim-pol domain"/>
    <property type="match status" value="1"/>
</dbReference>
<dbReference type="Proteomes" id="UP001431656">
    <property type="component" value="Chromosome"/>
</dbReference>
<name>A0AAN0MG85_9ACTN</name>
<dbReference type="SMART" id="SM00943">
    <property type="entry name" value="Prim-Pol"/>
    <property type="match status" value="1"/>
</dbReference>
<dbReference type="InterPro" id="IPR015330">
    <property type="entry name" value="DNA_primase/pol_bifunc_N"/>
</dbReference>
<feature type="region of interest" description="Disordered" evidence="1">
    <location>
        <begin position="301"/>
        <end position="321"/>
    </location>
</feature>
<accession>A0AAN0MG85</accession>
<dbReference type="Pfam" id="PF09250">
    <property type="entry name" value="Prim-Pol"/>
    <property type="match status" value="1"/>
</dbReference>
<proteinExistence type="predicted"/>
<reference evidence="4" key="1">
    <citation type="journal article" date="2024" name="Int. J. Syst. Evol. Microbiol.">
        <title>Brooklawnia propionicigenes sp. nov., a facultatively anaerobic, propionate-producing bacterium isolated from a methanogenic reactor treating waste from cattle farms.</title>
        <authorList>
            <person name="Akita Y."/>
            <person name="Ueki A."/>
            <person name="Tonouchi A."/>
            <person name="Sugawara Y."/>
            <person name="Honma S."/>
            <person name="Kaku N."/>
            <person name="Ueki K."/>
        </authorList>
    </citation>
    <scope>NUCLEOTIDE SEQUENCE</scope>
    <source>
        <strain evidence="4">SH051</strain>
    </source>
</reference>
<dbReference type="InterPro" id="IPR014820">
    <property type="entry name" value="PriCT_1"/>
</dbReference>
<feature type="domain" description="Primase C-terminal 1" evidence="2">
    <location>
        <begin position="228"/>
        <end position="291"/>
    </location>
</feature>
<dbReference type="CDD" id="cd04859">
    <property type="entry name" value="Prim_Pol"/>
    <property type="match status" value="1"/>
</dbReference>
<evidence type="ECO:0000259" key="3">
    <source>
        <dbReference type="SMART" id="SM00943"/>
    </source>
</evidence>
<dbReference type="SMART" id="SM00942">
    <property type="entry name" value="PriCT_1"/>
    <property type="match status" value="1"/>
</dbReference>
<organism evidence="4 5">
    <name type="scientific">Brooklawnia propionicigenes</name>
    <dbReference type="NCBI Taxonomy" id="3041175"/>
    <lineage>
        <taxon>Bacteria</taxon>
        <taxon>Bacillati</taxon>
        <taxon>Actinomycetota</taxon>
        <taxon>Actinomycetes</taxon>
        <taxon>Propionibacteriales</taxon>
        <taxon>Propionibacteriaceae</taxon>
        <taxon>Brooklawnia</taxon>
    </lineage>
</organism>
<evidence type="ECO:0000313" key="4">
    <source>
        <dbReference type="EMBL" id="BEH01844.1"/>
    </source>
</evidence>
<dbReference type="RefSeq" id="WP_286268170.1">
    <property type="nucleotide sequence ID" value="NZ_AP028056.1"/>
</dbReference>
<keyword evidence="5" id="KW-1185">Reference proteome</keyword>
<dbReference type="AlphaFoldDB" id="A0AAN0MG85"/>
<evidence type="ECO:0000259" key="2">
    <source>
        <dbReference type="SMART" id="SM00942"/>
    </source>
</evidence>
<feature type="domain" description="DNA primase/polymerase bifunctional N-terminal" evidence="3">
    <location>
        <begin position="38"/>
        <end position="204"/>
    </location>
</feature>
<evidence type="ECO:0000313" key="5">
    <source>
        <dbReference type="Proteomes" id="UP001431656"/>
    </source>
</evidence>
<dbReference type="Pfam" id="PF08708">
    <property type="entry name" value="PriCT_1"/>
    <property type="match status" value="1"/>
</dbReference>
<protein>
    <recommendedName>
        <fullName evidence="6">DNA primase</fullName>
    </recommendedName>
</protein>
<evidence type="ECO:0000256" key="1">
    <source>
        <dbReference type="SAM" id="MobiDB-lite"/>
    </source>
</evidence>
<evidence type="ECO:0008006" key="6">
    <source>
        <dbReference type="Google" id="ProtNLM"/>
    </source>
</evidence>
<sequence>MDEVRDTRVARGSTPGRASAVAAVFEGLREAMPLPVAAWELARSGVPVFPCAPGGKRPIPRRGFHEATTDLRQVEAWWRQRPGANIAVPTGAVSGVVVVDVDVHGVNGYPAASRAARAGLIPEPMATVTTPTSGRHLYFAADPDREQRSWQVARAGVDFRGDGGYIIVPPSARMIDGERVPYRVESARASAVASLDAQRLRDFLDPRPAPRYTGPLILSSEADVSRLVYRVASLREGERNLGLFKAACRLAEHGVPSRDALDVLTTAASQAGLGGREIARTVGSAYRHVSIYGPRTRAPARSADAFTRSPLPASPPLSRGL</sequence>
<dbReference type="EMBL" id="AP028056">
    <property type="protein sequence ID" value="BEH01844.1"/>
    <property type="molecule type" value="Genomic_DNA"/>
</dbReference>